<proteinExistence type="inferred from homology"/>
<dbReference type="InterPro" id="IPR015947">
    <property type="entry name" value="PUA-like_sf"/>
</dbReference>
<sequence length="511" mass="57702">MAEGNAKYKIEPENKEAFIDASNWPLLLKNYDKLNIRTSHFTPLPMGNSPYSRNLEEYLKYGIINLDKPSNPSSHEVVSWIRKILRCEKTGHSGTLDPKVTGVLLVCLNRATRLVKSQQESGKEYVCVCKLHSKPKSLEEVKLVLNNFQGAIFQRPPLICAVKRQLRVRTIYDSKLLDYDDVNNVCVFWVKCQAGTYIRTLCEHIGLLLGVGAHMQELRRVKSGNMTEYDNMCTLHDILDAQYIYDTTGDETYLRKIITPLEKLLINFPRIVIKDSAVNAICYGAKLTIPGVLRFDSNIDINSEIVLMTTKGEAVALAIAQMTSTVIATVDHGIVSLTKRVIMDRDTYDVKWGFGNRSMEKKKLILAGLLDKYGKPNEKTPLSWIKSEGYAPKIVGNTTSNYTLNTENSNIKEEDNKNNKIEENTLGNSSRNFNGNDKNEKNETAYVPSVGNDNSAQQANADVIREKCAPLRKHAYRSKCVRLWNPPKRDTKLVHLDNTYVFACVSTCAYS</sequence>
<dbReference type="GO" id="GO:0000495">
    <property type="term" value="P:box H/ACA sno(s)RNA 3'-end processing"/>
    <property type="evidence" value="ECO:0007669"/>
    <property type="project" value="TreeGrafter"/>
</dbReference>
<dbReference type="GO" id="GO:0031429">
    <property type="term" value="C:box H/ACA snoRNP complex"/>
    <property type="evidence" value="ECO:0007669"/>
    <property type="project" value="TreeGrafter"/>
</dbReference>
<feature type="compositionally biased region" description="Polar residues" evidence="3">
    <location>
        <begin position="425"/>
        <end position="436"/>
    </location>
</feature>
<evidence type="ECO:0000313" key="7">
    <source>
        <dbReference type="EMBL" id="SBT46287.1"/>
    </source>
</evidence>
<dbReference type="FunFam" id="3.30.2350.10:FF:000001">
    <property type="entry name" value="H/ACA ribonucleoprotein complex subunit CBF5"/>
    <property type="match status" value="1"/>
</dbReference>
<dbReference type="EMBL" id="FLRD01000137">
    <property type="protein sequence ID" value="SBT45719.1"/>
    <property type="molecule type" value="Genomic_DNA"/>
</dbReference>
<accession>A0A1A8ZPC4</accession>
<dbReference type="CDD" id="cd02572">
    <property type="entry name" value="PseudoU_synth_hDyskerin"/>
    <property type="match status" value="1"/>
</dbReference>
<dbReference type="PANTHER" id="PTHR23127:SF0">
    <property type="entry name" value="H_ACA RIBONUCLEOPROTEIN COMPLEX SUBUNIT DKC1"/>
    <property type="match status" value="1"/>
</dbReference>
<dbReference type="GO" id="GO:0009982">
    <property type="term" value="F:pseudouridine synthase activity"/>
    <property type="evidence" value="ECO:0007669"/>
    <property type="project" value="InterPro"/>
</dbReference>
<dbReference type="InterPro" id="IPR020103">
    <property type="entry name" value="PsdUridine_synth_cat_dom_sf"/>
</dbReference>
<evidence type="ECO:0000259" key="4">
    <source>
        <dbReference type="SMART" id="SM00359"/>
    </source>
</evidence>
<dbReference type="InterPro" id="IPR012960">
    <property type="entry name" value="Dyskerin-like"/>
</dbReference>
<dbReference type="PROSITE" id="PS50890">
    <property type="entry name" value="PUA"/>
    <property type="match status" value="1"/>
</dbReference>
<dbReference type="InterPro" id="IPR002501">
    <property type="entry name" value="PsdUridine_synth_N"/>
</dbReference>
<evidence type="ECO:0000256" key="1">
    <source>
        <dbReference type="ARBA" id="ARBA00008999"/>
    </source>
</evidence>
<dbReference type="SUPFAM" id="SSF55120">
    <property type="entry name" value="Pseudouridine synthase"/>
    <property type="match status" value="1"/>
</dbReference>
<evidence type="ECO:0000313" key="8">
    <source>
        <dbReference type="Proteomes" id="UP000078550"/>
    </source>
</evidence>
<dbReference type="Pfam" id="PF16198">
    <property type="entry name" value="TruB_C_2"/>
    <property type="match status" value="1"/>
</dbReference>
<dbReference type="InterPro" id="IPR002478">
    <property type="entry name" value="PUA"/>
</dbReference>
<evidence type="ECO:0000256" key="2">
    <source>
        <dbReference type="ARBA" id="ARBA00023235"/>
    </source>
</evidence>
<comment type="similarity">
    <text evidence="1">Belongs to the pseudouridine synthase TruB family.</text>
</comment>
<dbReference type="GO" id="GO:0031120">
    <property type="term" value="P:snRNA pseudouridine synthesis"/>
    <property type="evidence" value="ECO:0007669"/>
    <property type="project" value="TreeGrafter"/>
</dbReference>
<dbReference type="InterPro" id="IPR036974">
    <property type="entry name" value="PUA_sf"/>
</dbReference>
<dbReference type="CDD" id="cd21148">
    <property type="entry name" value="PUA_Cbf5"/>
    <property type="match status" value="1"/>
</dbReference>
<evidence type="ECO:0000313" key="9">
    <source>
        <dbReference type="Proteomes" id="UP000078555"/>
    </source>
</evidence>
<name>A0A1A8ZPC4_PLAOA</name>
<dbReference type="EMBL" id="FLRE01000182">
    <property type="protein sequence ID" value="SBT46287.1"/>
    <property type="molecule type" value="Genomic_DNA"/>
</dbReference>
<evidence type="ECO:0000259" key="5">
    <source>
        <dbReference type="SMART" id="SM01136"/>
    </source>
</evidence>
<dbReference type="SMART" id="SM00359">
    <property type="entry name" value="PUA"/>
    <property type="match status" value="1"/>
</dbReference>
<organism evidence="6 9">
    <name type="scientific">Plasmodium ovale wallikeri</name>
    <dbReference type="NCBI Taxonomy" id="864142"/>
    <lineage>
        <taxon>Eukaryota</taxon>
        <taxon>Sar</taxon>
        <taxon>Alveolata</taxon>
        <taxon>Apicomplexa</taxon>
        <taxon>Aconoidasida</taxon>
        <taxon>Haemosporida</taxon>
        <taxon>Plasmodiidae</taxon>
        <taxon>Plasmodium</taxon>
        <taxon>Plasmodium (Plasmodium)</taxon>
    </lineage>
</organism>
<dbReference type="GO" id="GO:0003723">
    <property type="term" value="F:RNA binding"/>
    <property type="evidence" value="ECO:0007669"/>
    <property type="project" value="InterPro"/>
</dbReference>
<dbReference type="Gene3D" id="3.30.2350.10">
    <property type="entry name" value="Pseudouridine synthase"/>
    <property type="match status" value="1"/>
</dbReference>
<feature type="region of interest" description="Disordered" evidence="3">
    <location>
        <begin position="411"/>
        <end position="443"/>
    </location>
</feature>
<dbReference type="SMART" id="SM01136">
    <property type="entry name" value="DKCLD"/>
    <property type="match status" value="1"/>
</dbReference>
<reference evidence="6" key="1">
    <citation type="submission" date="2016-05" db="EMBL/GenBank/DDBJ databases">
        <authorList>
            <person name="Lavstsen T."/>
            <person name="Jespersen J.S."/>
        </authorList>
    </citation>
    <scope>NUCLEOTIDE SEQUENCE [LARGE SCALE GENOMIC DNA]</scope>
</reference>
<feature type="domain" description="PUA" evidence="4">
    <location>
        <begin position="269"/>
        <end position="343"/>
    </location>
</feature>
<reference evidence="8 9" key="2">
    <citation type="submission" date="2016-05" db="EMBL/GenBank/DDBJ databases">
        <authorList>
            <person name="Naeem Raeece"/>
        </authorList>
    </citation>
    <scope>NUCLEOTIDE SEQUENCE [LARGE SCALE GENOMIC DNA]</scope>
</reference>
<dbReference type="Proteomes" id="UP000078555">
    <property type="component" value="Unassembled WGS sequence"/>
</dbReference>
<keyword evidence="6" id="KW-0687">Ribonucleoprotein</keyword>
<dbReference type="Proteomes" id="UP000078550">
    <property type="component" value="Unassembled WGS sequence"/>
</dbReference>
<dbReference type="Pfam" id="PF08068">
    <property type="entry name" value="DKCLD"/>
    <property type="match status" value="1"/>
</dbReference>
<dbReference type="PANTHER" id="PTHR23127">
    <property type="entry name" value="CENTROMERE/MICROTUBULE BINDING PROTEIN CBF5"/>
    <property type="match status" value="1"/>
</dbReference>
<dbReference type="SUPFAM" id="SSF88697">
    <property type="entry name" value="PUA domain-like"/>
    <property type="match status" value="1"/>
</dbReference>
<feature type="compositionally biased region" description="Basic and acidic residues" evidence="3">
    <location>
        <begin position="411"/>
        <end position="423"/>
    </location>
</feature>
<protein>
    <submittedName>
        <fullName evidence="6">H/ACA ribonucleoprotein complex subunit 4, putative (CBF5)</fullName>
    </submittedName>
</protein>
<dbReference type="AlphaFoldDB" id="A0A1A8ZPC4"/>
<dbReference type="NCBIfam" id="NF003280">
    <property type="entry name" value="PRK04270.1"/>
    <property type="match status" value="1"/>
</dbReference>
<dbReference type="GO" id="GO:0031118">
    <property type="term" value="P:rRNA pseudouridine synthesis"/>
    <property type="evidence" value="ECO:0007669"/>
    <property type="project" value="TreeGrafter"/>
</dbReference>
<keyword evidence="9" id="KW-1185">Reference proteome</keyword>
<dbReference type="Pfam" id="PF01509">
    <property type="entry name" value="TruB_N"/>
    <property type="match status" value="1"/>
</dbReference>
<dbReference type="Pfam" id="PF01472">
    <property type="entry name" value="PUA"/>
    <property type="match status" value="1"/>
</dbReference>
<dbReference type="GO" id="GO:1990481">
    <property type="term" value="P:mRNA pseudouridine synthesis"/>
    <property type="evidence" value="ECO:0007669"/>
    <property type="project" value="TreeGrafter"/>
</dbReference>
<feature type="domain" description="Dyskerin-like" evidence="5">
    <location>
        <begin position="20"/>
        <end position="78"/>
    </location>
</feature>
<dbReference type="InterPro" id="IPR032819">
    <property type="entry name" value="TruB_C"/>
</dbReference>
<evidence type="ECO:0000256" key="3">
    <source>
        <dbReference type="SAM" id="MobiDB-lite"/>
    </source>
</evidence>
<keyword evidence="2" id="KW-0413">Isomerase</keyword>
<dbReference type="NCBIfam" id="TIGR00425">
    <property type="entry name" value="CBF5"/>
    <property type="match status" value="1"/>
</dbReference>
<dbReference type="Gene3D" id="2.30.130.10">
    <property type="entry name" value="PUA domain"/>
    <property type="match status" value="1"/>
</dbReference>
<evidence type="ECO:0000313" key="6">
    <source>
        <dbReference type="EMBL" id="SBT45719.1"/>
    </source>
</evidence>
<dbReference type="InterPro" id="IPR004802">
    <property type="entry name" value="tRNA_PsdUridine_synth_B_fam"/>
</dbReference>
<gene>
    <name evidence="6" type="ORF">POVWA1_052480</name>
    <name evidence="7" type="ORF">POVWA2_051750</name>
</gene>